<evidence type="ECO:0000313" key="4">
    <source>
        <dbReference type="Proteomes" id="UP001408789"/>
    </source>
</evidence>
<feature type="compositionally biased region" description="Low complexity" evidence="2">
    <location>
        <begin position="32"/>
        <end position="46"/>
    </location>
</feature>
<evidence type="ECO:0008006" key="5">
    <source>
        <dbReference type="Google" id="ProtNLM"/>
    </source>
</evidence>
<feature type="region of interest" description="Disordered" evidence="2">
    <location>
        <begin position="149"/>
        <end position="236"/>
    </location>
</feature>
<evidence type="ECO:0000256" key="2">
    <source>
        <dbReference type="SAM" id="MobiDB-lite"/>
    </source>
</evidence>
<gene>
    <name evidence="3" type="ORF">SSX86_028621</name>
</gene>
<reference evidence="3 4" key="1">
    <citation type="submission" date="2024-04" db="EMBL/GenBank/DDBJ databases">
        <title>The reference genome of an endangered Asteraceae, Deinandra increscens subsp. villosa, native to the Central Coast of California.</title>
        <authorList>
            <person name="Guilliams M."/>
            <person name="Hasenstab-Lehman K."/>
            <person name="Meyer R."/>
            <person name="Mcevoy S."/>
        </authorList>
    </citation>
    <scope>NUCLEOTIDE SEQUENCE [LARGE SCALE GENOMIC DNA]</scope>
    <source>
        <tissue evidence="3">Leaf</tissue>
    </source>
</reference>
<feature type="compositionally biased region" description="Polar residues" evidence="2">
    <location>
        <begin position="213"/>
        <end position="236"/>
    </location>
</feature>
<dbReference type="GO" id="GO:0008017">
    <property type="term" value="F:microtubule binding"/>
    <property type="evidence" value="ECO:0007669"/>
    <property type="project" value="TreeGrafter"/>
</dbReference>
<dbReference type="GO" id="GO:0005880">
    <property type="term" value="C:nuclear microtubule"/>
    <property type="evidence" value="ECO:0007669"/>
    <property type="project" value="TreeGrafter"/>
</dbReference>
<feature type="compositionally biased region" description="Basic and acidic residues" evidence="2">
    <location>
        <begin position="1"/>
        <end position="15"/>
    </location>
</feature>
<organism evidence="3 4">
    <name type="scientific">Deinandra increscens subsp. villosa</name>
    <dbReference type="NCBI Taxonomy" id="3103831"/>
    <lineage>
        <taxon>Eukaryota</taxon>
        <taxon>Viridiplantae</taxon>
        <taxon>Streptophyta</taxon>
        <taxon>Embryophyta</taxon>
        <taxon>Tracheophyta</taxon>
        <taxon>Spermatophyta</taxon>
        <taxon>Magnoliopsida</taxon>
        <taxon>eudicotyledons</taxon>
        <taxon>Gunneridae</taxon>
        <taxon>Pentapetalae</taxon>
        <taxon>asterids</taxon>
        <taxon>campanulids</taxon>
        <taxon>Asterales</taxon>
        <taxon>Asteraceae</taxon>
        <taxon>Asteroideae</taxon>
        <taxon>Heliantheae alliance</taxon>
        <taxon>Madieae</taxon>
        <taxon>Madiinae</taxon>
        <taxon>Deinandra</taxon>
    </lineage>
</organism>
<dbReference type="Pfam" id="PF04484">
    <property type="entry name" value="QWRF"/>
    <property type="match status" value="1"/>
</dbReference>
<dbReference type="EMBL" id="JBCNJP010000027">
    <property type="protein sequence ID" value="KAK9051993.1"/>
    <property type="molecule type" value="Genomic_DNA"/>
</dbReference>
<feature type="compositionally biased region" description="Polar residues" evidence="2">
    <location>
        <begin position="110"/>
        <end position="123"/>
    </location>
</feature>
<dbReference type="PANTHER" id="PTHR31807:SF31">
    <property type="entry name" value="QWRF MOTIF PROTEIN (DUF566)-RELATED"/>
    <property type="match status" value="1"/>
</dbReference>
<dbReference type="InterPro" id="IPR007573">
    <property type="entry name" value="QWRF"/>
</dbReference>
<feature type="region of interest" description="Disordered" evidence="2">
    <location>
        <begin position="250"/>
        <end position="292"/>
    </location>
</feature>
<evidence type="ECO:0000256" key="1">
    <source>
        <dbReference type="ARBA" id="ARBA00010016"/>
    </source>
</evidence>
<keyword evidence="4" id="KW-1185">Reference proteome</keyword>
<comment type="similarity">
    <text evidence="1">Belongs to the QWRF family.</text>
</comment>
<comment type="caution">
    <text evidence="3">The sequence shown here is derived from an EMBL/GenBank/DDBJ whole genome shotgun (WGS) entry which is preliminary data.</text>
</comment>
<feature type="compositionally biased region" description="Low complexity" evidence="2">
    <location>
        <begin position="201"/>
        <end position="212"/>
    </location>
</feature>
<feature type="compositionally biased region" description="Polar residues" evidence="2">
    <location>
        <begin position="256"/>
        <end position="277"/>
    </location>
</feature>
<evidence type="ECO:0000313" key="3">
    <source>
        <dbReference type="EMBL" id="KAK9051993.1"/>
    </source>
</evidence>
<feature type="compositionally biased region" description="Low complexity" evidence="2">
    <location>
        <begin position="156"/>
        <end position="165"/>
    </location>
</feature>
<feature type="region of interest" description="Disordered" evidence="2">
    <location>
        <begin position="1"/>
        <end position="58"/>
    </location>
</feature>
<feature type="region of interest" description="Disordered" evidence="2">
    <location>
        <begin position="95"/>
        <end position="123"/>
    </location>
</feature>
<sequence length="532" mass="59234">MISDQTRRQKSREVSSRYLSSTAAPPSPPPLVLLNHNNTLSPNHPNQKPKQKQKHKHTGFIRGLWPSSASKLSDNNNDNQPISAASTLADHLGNERRKHGKHGGVKRSENSPVLSKQRSCSESTKNNLKELYNYTPIFGGRSSSMRFGGKLISPGRTSTSSSFTRSSDHGFDSNQDVILPGRLSVDENALRRRSSYQQTRSDSFSDNSENSDLGNYSPFTGGRNSPASYMAPTLSSKKSGIDVQSKLHISPPIPMQYNSPKNVFTTKRANPNPSSSPLRFGSPKPPTSSRGKKNLLHIGLDLIKGKKGDSKLSSNSPLGSDHNAENVHQLRLMQNSWMQWRYANARAQHVHQNLAAQSENTLLYGYVSLAKLRQSVVQKRLQLQKEKQEMKLNLILQSQVKLLEAWGDIERRHILDVSVMTDYLHAVVCMIPLVEGAKVDIGSATMAFQQTSHLVATIKSMLSSISPPADETMVKVSELAEIVSQEKLLLEECFEQMRIISTLEIEERNLRCSIIAMESSAGQQQQKQHMFM</sequence>
<dbReference type="GO" id="GO:0051225">
    <property type="term" value="P:spindle assembly"/>
    <property type="evidence" value="ECO:0007669"/>
    <property type="project" value="TreeGrafter"/>
</dbReference>
<dbReference type="Proteomes" id="UP001408789">
    <property type="component" value="Unassembled WGS sequence"/>
</dbReference>
<accession>A0AAP0CB42</accession>
<proteinExistence type="inferred from homology"/>
<dbReference type="AlphaFoldDB" id="A0AAP0CB42"/>
<name>A0AAP0CB42_9ASTR</name>
<dbReference type="GO" id="GO:0005737">
    <property type="term" value="C:cytoplasm"/>
    <property type="evidence" value="ECO:0007669"/>
    <property type="project" value="TreeGrafter"/>
</dbReference>
<dbReference type="PANTHER" id="PTHR31807">
    <property type="entry name" value="AUGMIN FAMILY MEMBER"/>
    <property type="match status" value="1"/>
</dbReference>
<protein>
    <recommendedName>
        <fullName evidence="5">QWRF motif-containing protein 7</fullName>
    </recommendedName>
</protein>
<feature type="compositionally biased region" description="Basic residues" evidence="2">
    <location>
        <begin position="47"/>
        <end position="58"/>
    </location>
</feature>
<feature type="compositionally biased region" description="Basic residues" evidence="2">
    <location>
        <begin position="96"/>
        <end position="105"/>
    </location>
</feature>